<feature type="domain" description="NADPH-dependent FMN reductase-like" evidence="3">
    <location>
        <begin position="7"/>
        <end position="97"/>
    </location>
</feature>
<keyword evidence="5" id="KW-1185">Reference proteome</keyword>
<dbReference type="HOGENOM" id="CLU_2095687_0_0_9"/>
<dbReference type="RefSeq" id="WP_011641870.1">
    <property type="nucleotide sequence ID" value="NC_008346.1"/>
</dbReference>
<dbReference type="GO" id="GO:0016491">
    <property type="term" value="F:oxidoreductase activity"/>
    <property type="evidence" value="ECO:0007669"/>
    <property type="project" value="InterPro"/>
</dbReference>
<reference evidence="5" key="1">
    <citation type="journal article" date="2010" name="Environ. Microbiol.">
        <title>The genome of Syntrophomonas wolfei: new insights into syntrophic metabolism and biohydrogen production.</title>
        <authorList>
            <person name="Sieber J.R."/>
            <person name="Sims D.R."/>
            <person name="Han C."/>
            <person name="Kim E."/>
            <person name="Lykidis A."/>
            <person name="Lapidus A.L."/>
            <person name="McDonnald E."/>
            <person name="Rohlin L."/>
            <person name="Culley D.E."/>
            <person name="Gunsalus R."/>
            <person name="McInerney M.J."/>
        </authorList>
    </citation>
    <scope>NUCLEOTIDE SEQUENCE [LARGE SCALE GENOMIC DNA]</scope>
    <source>
        <strain evidence="5">DSM 2245B / Goettingen</strain>
    </source>
</reference>
<keyword evidence="1" id="KW-0285">Flavoprotein</keyword>
<protein>
    <submittedName>
        <fullName evidence="4">Multimeric flavodoxin WrbA-like protein</fullName>
    </submittedName>
</protein>
<evidence type="ECO:0000313" key="4">
    <source>
        <dbReference type="EMBL" id="ABI69788.1"/>
    </source>
</evidence>
<dbReference type="STRING" id="335541.Swol_2499"/>
<dbReference type="eggNOG" id="COG0655">
    <property type="taxonomic scope" value="Bacteria"/>
</dbReference>
<dbReference type="Pfam" id="PF03358">
    <property type="entry name" value="FMN_red"/>
    <property type="match status" value="1"/>
</dbReference>
<dbReference type="InterPro" id="IPR005025">
    <property type="entry name" value="FMN_Rdtase-like_dom"/>
</dbReference>
<dbReference type="Gene3D" id="3.40.50.360">
    <property type="match status" value="1"/>
</dbReference>
<proteinExistence type="predicted"/>
<dbReference type="PANTHER" id="PTHR43278">
    <property type="entry name" value="NAD(P)H-DEPENDENT FMN-CONTAINING OXIDOREDUCTASE YWQN-RELATED"/>
    <property type="match status" value="1"/>
</dbReference>
<evidence type="ECO:0000256" key="1">
    <source>
        <dbReference type="ARBA" id="ARBA00022630"/>
    </source>
</evidence>
<dbReference type="Proteomes" id="UP000001968">
    <property type="component" value="Chromosome"/>
</dbReference>
<gene>
    <name evidence="4" type="ordered locus">Swol_2499</name>
</gene>
<dbReference type="InterPro" id="IPR051796">
    <property type="entry name" value="ISF_SsuE-like"/>
</dbReference>
<accession>Q0AU16</accession>
<dbReference type="EMBL" id="CP000448">
    <property type="protein sequence ID" value="ABI69788.1"/>
    <property type="molecule type" value="Genomic_DNA"/>
</dbReference>
<keyword evidence="2" id="KW-0288">FMN</keyword>
<dbReference type="InterPro" id="IPR029039">
    <property type="entry name" value="Flavoprotein-like_sf"/>
</dbReference>
<dbReference type="SUPFAM" id="SSF52218">
    <property type="entry name" value="Flavoproteins"/>
    <property type="match status" value="1"/>
</dbReference>
<organism evidence="4 5">
    <name type="scientific">Syntrophomonas wolfei subsp. wolfei (strain DSM 2245B / Goettingen)</name>
    <dbReference type="NCBI Taxonomy" id="335541"/>
    <lineage>
        <taxon>Bacteria</taxon>
        <taxon>Bacillati</taxon>
        <taxon>Bacillota</taxon>
        <taxon>Clostridia</taxon>
        <taxon>Eubacteriales</taxon>
        <taxon>Syntrophomonadaceae</taxon>
        <taxon>Syntrophomonas</taxon>
    </lineage>
</organism>
<dbReference type="KEGG" id="swo:Swol_2499"/>
<evidence type="ECO:0000313" key="5">
    <source>
        <dbReference type="Proteomes" id="UP000001968"/>
    </source>
</evidence>
<dbReference type="AlphaFoldDB" id="Q0AU16"/>
<sequence>MDNIPEECKRELIRLTDLEIKPCKACYRCLQPDNACPVRDDFNFVIEKIRGADALIIGVPVYFLGPHGYYKMLTDRLLGSQNYSQDTHSAAYFISISILRLELRRYSTIISFPPVR</sequence>
<evidence type="ECO:0000259" key="3">
    <source>
        <dbReference type="Pfam" id="PF03358"/>
    </source>
</evidence>
<name>Q0AU16_SYNWW</name>
<dbReference type="PANTHER" id="PTHR43278:SF4">
    <property type="entry name" value="NAD(P)H-DEPENDENT FMN-CONTAINING OXIDOREDUCTASE YWQN-RELATED"/>
    <property type="match status" value="1"/>
</dbReference>
<evidence type="ECO:0000256" key="2">
    <source>
        <dbReference type="ARBA" id="ARBA00022643"/>
    </source>
</evidence>